<keyword evidence="4" id="KW-0274">FAD</keyword>
<accession>A0A2A9NZY2</accession>
<dbReference type="SUPFAM" id="SSF56176">
    <property type="entry name" value="FAD-binding/transporter-associated domain-like"/>
    <property type="match status" value="1"/>
</dbReference>
<dbReference type="Proteomes" id="UP000242287">
    <property type="component" value="Unassembled WGS sequence"/>
</dbReference>
<keyword evidence="5" id="KW-0560">Oxidoreductase</keyword>
<dbReference type="InterPro" id="IPR006094">
    <property type="entry name" value="Oxid_FAD_bind_N"/>
</dbReference>
<dbReference type="STRING" id="703135.A0A2A9NZY2"/>
<dbReference type="PROSITE" id="PS51387">
    <property type="entry name" value="FAD_PCMH"/>
    <property type="match status" value="1"/>
</dbReference>
<evidence type="ECO:0000313" key="7">
    <source>
        <dbReference type="EMBL" id="PFH53653.1"/>
    </source>
</evidence>
<dbReference type="GO" id="GO:0071949">
    <property type="term" value="F:FAD binding"/>
    <property type="evidence" value="ECO:0007669"/>
    <property type="project" value="InterPro"/>
</dbReference>
<keyword evidence="8" id="KW-1185">Reference proteome</keyword>
<comment type="cofactor">
    <cofactor evidence="1">
        <name>FAD</name>
        <dbReference type="ChEBI" id="CHEBI:57692"/>
    </cofactor>
</comment>
<sequence length="497" mass="54481">MVSSDVHAHITASGIPAVFPSDSTYDSAIKGYNLRFTCKPVAIAYPKDAHQVAQLVRIGAALNIKVVARSGGHSYIANGLGGRDGALVVDLKNFSRVSVSSENGVATVEMGCRIGDVALVLNEKGRGIPHGVCPYVGIGGHSSYGGFGFTSRMWGLTLDTIISMDVVLANGTITTLSNDLYPDLFWAMRGAAGSFGIITTIYVNTFPVPDSVTTFQYSWSLDVPSATKAISDFQRFVETDLPKEFDCEFNISKGDKAGHVTIQLLGGWYGLADEFDLTICPYLSSLPKPNDVELTVGSYIDSVIYFSKLGTLDVHSAPGVTDTHYVKSLMTPEDSPFSDLVIRTLMDYLGQEGFKSDMNWLVQLELYGGKNSAINAVPLEATAFSRRNTLWTIQFYAPTPSAKPPYPDSGLAFLDNMVNTILNHTPPNWDYGAYINYIDERLSNWEKLYHGSHYPKLREIKKKYDPENVFSFPLGIDDHSSTHAAQYNPGTSLYRMK</sequence>
<dbReference type="Pfam" id="PF08031">
    <property type="entry name" value="BBE"/>
    <property type="match status" value="1"/>
</dbReference>
<evidence type="ECO:0000256" key="4">
    <source>
        <dbReference type="ARBA" id="ARBA00022827"/>
    </source>
</evidence>
<dbReference type="OrthoDB" id="407275at2759"/>
<dbReference type="InterPro" id="IPR036318">
    <property type="entry name" value="FAD-bd_PCMH-like_sf"/>
</dbReference>
<dbReference type="AlphaFoldDB" id="A0A2A9NZY2"/>
<dbReference type="InterPro" id="IPR016169">
    <property type="entry name" value="FAD-bd_PCMH_sub2"/>
</dbReference>
<evidence type="ECO:0000259" key="6">
    <source>
        <dbReference type="PROSITE" id="PS51387"/>
    </source>
</evidence>
<dbReference type="GO" id="GO:0016491">
    <property type="term" value="F:oxidoreductase activity"/>
    <property type="evidence" value="ECO:0007669"/>
    <property type="project" value="UniProtKB-KW"/>
</dbReference>
<keyword evidence="3" id="KW-0285">Flavoprotein</keyword>
<evidence type="ECO:0000256" key="1">
    <source>
        <dbReference type="ARBA" id="ARBA00001974"/>
    </source>
</evidence>
<evidence type="ECO:0000313" key="8">
    <source>
        <dbReference type="Proteomes" id="UP000242287"/>
    </source>
</evidence>
<dbReference type="PANTHER" id="PTHR42973">
    <property type="entry name" value="BINDING OXIDOREDUCTASE, PUTATIVE (AFU_ORTHOLOGUE AFUA_1G17690)-RELATED"/>
    <property type="match status" value="1"/>
</dbReference>
<dbReference type="Pfam" id="PF01565">
    <property type="entry name" value="FAD_binding_4"/>
    <property type="match status" value="1"/>
</dbReference>
<feature type="domain" description="FAD-binding PCMH-type" evidence="6">
    <location>
        <begin position="36"/>
        <end position="208"/>
    </location>
</feature>
<dbReference type="Gene3D" id="3.30.465.10">
    <property type="match status" value="1"/>
</dbReference>
<name>A0A2A9NZY2_9AGAR</name>
<organism evidence="7 8">
    <name type="scientific">Amanita thiersii Skay4041</name>
    <dbReference type="NCBI Taxonomy" id="703135"/>
    <lineage>
        <taxon>Eukaryota</taxon>
        <taxon>Fungi</taxon>
        <taxon>Dikarya</taxon>
        <taxon>Basidiomycota</taxon>
        <taxon>Agaricomycotina</taxon>
        <taxon>Agaricomycetes</taxon>
        <taxon>Agaricomycetidae</taxon>
        <taxon>Agaricales</taxon>
        <taxon>Pluteineae</taxon>
        <taxon>Amanitaceae</taxon>
        <taxon>Amanita</taxon>
    </lineage>
</organism>
<dbReference type="InterPro" id="IPR012951">
    <property type="entry name" value="BBE"/>
</dbReference>
<comment type="similarity">
    <text evidence="2">Belongs to the oxygen-dependent FAD-linked oxidoreductase family.</text>
</comment>
<reference evidence="7 8" key="1">
    <citation type="submission" date="2014-02" db="EMBL/GenBank/DDBJ databases">
        <title>Transposable element dynamics among asymbiotic and ectomycorrhizal Amanita fungi.</title>
        <authorList>
            <consortium name="DOE Joint Genome Institute"/>
            <person name="Hess J."/>
            <person name="Skrede I."/>
            <person name="Wolfe B."/>
            <person name="LaButti K."/>
            <person name="Ohm R.A."/>
            <person name="Grigoriev I.V."/>
            <person name="Pringle A."/>
        </authorList>
    </citation>
    <scope>NUCLEOTIDE SEQUENCE [LARGE SCALE GENOMIC DNA]</scope>
    <source>
        <strain evidence="7 8">SKay4041</strain>
    </source>
</reference>
<proteinExistence type="inferred from homology"/>
<dbReference type="InterPro" id="IPR050416">
    <property type="entry name" value="FAD-linked_Oxidoreductase"/>
</dbReference>
<evidence type="ECO:0000256" key="3">
    <source>
        <dbReference type="ARBA" id="ARBA00022630"/>
    </source>
</evidence>
<gene>
    <name evidence="7" type="ORF">AMATHDRAFT_73112</name>
</gene>
<dbReference type="PANTHER" id="PTHR42973:SF39">
    <property type="entry name" value="FAD-BINDING PCMH-TYPE DOMAIN-CONTAINING PROTEIN"/>
    <property type="match status" value="1"/>
</dbReference>
<dbReference type="Gene3D" id="3.40.462.20">
    <property type="match status" value="1"/>
</dbReference>
<evidence type="ECO:0000256" key="5">
    <source>
        <dbReference type="ARBA" id="ARBA00023002"/>
    </source>
</evidence>
<protein>
    <submittedName>
        <fullName evidence="7">Glucooligosaccharide oxidase</fullName>
    </submittedName>
</protein>
<dbReference type="InterPro" id="IPR016166">
    <property type="entry name" value="FAD-bd_PCMH"/>
</dbReference>
<evidence type="ECO:0000256" key="2">
    <source>
        <dbReference type="ARBA" id="ARBA00005466"/>
    </source>
</evidence>
<dbReference type="EMBL" id="KZ301972">
    <property type="protein sequence ID" value="PFH53653.1"/>
    <property type="molecule type" value="Genomic_DNA"/>
</dbReference>